<evidence type="ECO:0000313" key="2">
    <source>
        <dbReference type="Proteomes" id="UP000178367"/>
    </source>
</evidence>
<sequence>MDKKNFLRIIIGGLGVFFLTAILGGCTQSIKFKPGDIRDDFCGAHLNFQYCKCAFHNDFCDKIGMKRGEAKKYVNEKYEKWVETEFDKFKNGCRADNGYIKGKACFKCGGDEIAGDDTCADRSAEAVKEDEGTEEANDEVVDQGQCKYDSDCEPICEGDVMWKMGCNPRGNICEKTFDTDCASDPEIFGSQQIMKTCQNGTCVRNEEAIAARKQELAAEKKMWSDAVKETNAARDNIRTAMMDANKNCINGIADMTNVAIIEFSTRIASVLAGGIPDIAAMTASAAEKAAGLAAEHVKNLAGAATDYAGDALQRLYNYQTGEPAETEKKLAPHEYIKLNCDLYEYFKGVLAESDADLEAALKNATEADRQFRELP</sequence>
<comment type="caution">
    <text evidence="1">The sequence shown here is derived from an EMBL/GenBank/DDBJ whole genome shotgun (WGS) entry which is preliminary data.</text>
</comment>
<dbReference type="EMBL" id="MFGB01000023">
    <property type="protein sequence ID" value="OGF25078.1"/>
    <property type="molecule type" value="Genomic_DNA"/>
</dbReference>
<dbReference type="AlphaFoldDB" id="A0A1F5SEE8"/>
<organism evidence="1 2">
    <name type="scientific">Candidatus Falkowbacteria bacterium RIFOXYA2_FULL_47_19</name>
    <dbReference type="NCBI Taxonomy" id="1797994"/>
    <lineage>
        <taxon>Bacteria</taxon>
        <taxon>Candidatus Falkowiibacteriota</taxon>
    </lineage>
</organism>
<proteinExistence type="predicted"/>
<gene>
    <name evidence="1" type="ORF">A2227_07050</name>
</gene>
<dbReference type="STRING" id="1797994.A2227_07050"/>
<reference evidence="1 2" key="1">
    <citation type="journal article" date="2016" name="Nat. Commun.">
        <title>Thousands of microbial genomes shed light on interconnected biogeochemical processes in an aquifer system.</title>
        <authorList>
            <person name="Anantharaman K."/>
            <person name="Brown C.T."/>
            <person name="Hug L.A."/>
            <person name="Sharon I."/>
            <person name="Castelle C.J."/>
            <person name="Probst A.J."/>
            <person name="Thomas B.C."/>
            <person name="Singh A."/>
            <person name="Wilkins M.J."/>
            <person name="Karaoz U."/>
            <person name="Brodie E.L."/>
            <person name="Williams K.H."/>
            <person name="Hubbard S.S."/>
            <person name="Banfield J.F."/>
        </authorList>
    </citation>
    <scope>NUCLEOTIDE SEQUENCE [LARGE SCALE GENOMIC DNA]</scope>
</reference>
<dbReference type="PROSITE" id="PS51257">
    <property type="entry name" value="PROKAR_LIPOPROTEIN"/>
    <property type="match status" value="1"/>
</dbReference>
<dbReference type="Proteomes" id="UP000178367">
    <property type="component" value="Unassembled WGS sequence"/>
</dbReference>
<accession>A0A1F5SEE8</accession>
<name>A0A1F5SEE8_9BACT</name>
<evidence type="ECO:0000313" key="1">
    <source>
        <dbReference type="EMBL" id="OGF25078.1"/>
    </source>
</evidence>
<protein>
    <submittedName>
        <fullName evidence="1">Uncharacterized protein</fullName>
    </submittedName>
</protein>